<evidence type="ECO:0000256" key="4">
    <source>
        <dbReference type="PIRNR" id="PIRNR036492"/>
    </source>
</evidence>
<dbReference type="Pfam" id="PF00171">
    <property type="entry name" value="Aldedh"/>
    <property type="match status" value="1"/>
</dbReference>
<dbReference type="EMBL" id="CP000252">
    <property type="protein sequence ID" value="ABC77293.1"/>
    <property type="molecule type" value="Genomic_DNA"/>
</dbReference>
<keyword evidence="2 4" id="KW-0560">Oxidoreductase</keyword>
<dbReference type="KEGG" id="sat:SYN_00265"/>
<evidence type="ECO:0000313" key="9">
    <source>
        <dbReference type="EMBL" id="ABC77293.1"/>
    </source>
</evidence>
<sequence length="459" mass="51356">MEKAALEKLFHSQKEFFRSGKTRDISFRIECLTKLKQAVAAHEQEILEAVYQDLHKDPMDGYSTELAGFYAEVKYALKNISSWAQIESVETPVYMLPSKSYLQKEPYGLTLIISPWNYPFQLLMMPLVGAVAAGNTALLKPSELSAHTSEVLEKIINNAFPQEYLHVVQGGVEETQALIALPVDYIFFTGSVSVGKIVMAAAARNLTPLTLELGGKSPTIVHEDANLVTAAHRISWGKFLNAGQTCVAPDYVLVHQSKRDAFIEELIKVIQKYYVEDASRHKRYCRIINDRHFRRLTGLLDSQKIIHGGGSNAEDRYIEPTILSPVDWDDPIMGDEIFGPILPVLTYSALDHIIHKINERPKPLALYLFSDDESVQKRITEEISFGGGAINNTIMHVVSHFLPFGGIGSSGMGKYHGKYSFDTFSHYKSILKSSSIVDPVKLAEPNKGRVINILEKIMK</sequence>
<reference evidence="9 10" key="1">
    <citation type="journal article" date="2007" name="Proc. Natl. Acad. Sci. U.S.A.">
        <title>The genome of Syntrophus aciditrophicus: life at the thermodynamic limit of microbial growth.</title>
        <authorList>
            <person name="McInerney M.J."/>
            <person name="Rohlin L."/>
            <person name="Mouttaki H."/>
            <person name="Kim U."/>
            <person name="Krupp R.S."/>
            <person name="Rios-Hernandez L."/>
            <person name="Sieber J."/>
            <person name="Struchtemeyer C.G."/>
            <person name="Bhattacharyya A."/>
            <person name="Campbell J.W."/>
            <person name="Gunsalus R.P."/>
        </authorList>
    </citation>
    <scope>NUCLEOTIDE SEQUENCE [LARGE SCALE GENOMIC DNA]</scope>
    <source>
        <strain evidence="9 10">SB</strain>
    </source>
</reference>
<dbReference type="InterPro" id="IPR016161">
    <property type="entry name" value="Ald_DH/histidinol_DH"/>
</dbReference>
<evidence type="ECO:0000256" key="1">
    <source>
        <dbReference type="ARBA" id="ARBA00009986"/>
    </source>
</evidence>
<dbReference type="InterPro" id="IPR016162">
    <property type="entry name" value="Ald_DH_N"/>
</dbReference>
<evidence type="ECO:0000256" key="6">
    <source>
        <dbReference type="PROSITE-ProRule" id="PRU10007"/>
    </source>
</evidence>
<evidence type="ECO:0000256" key="2">
    <source>
        <dbReference type="ARBA" id="ARBA00023002"/>
    </source>
</evidence>
<dbReference type="PANTHER" id="PTHR43570:SF16">
    <property type="entry name" value="ALDEHYDE DEHYDROGENASE TYPE III, ISOFORM Q"/>
    <property type="match status" value="1"/>
</dbReference>
<dbReference type="FunCoup" id="Q2LT83">
    <property type="interactions" value="471"/>
</dbReference>
<dbReference type="STRING" id="56780.SYN_00265"/>
<accession>Q2LT83</accession>
<organism evidence="9 10">
    <name type="scientific">Syntrophus aciditrophicus (strain SB)</name>
    <dbReference type="NCBI Taxonomy" id="56780"/>
    <lineage>
        <taxon>Bacteria</taxon>
        <taxon>Pseudomonadati</taxon>
        <taxon>Thermodesulfobacteriota</taxon>
        <taxon>Syntrophia</taxon>
        <taxon>Syntrophales</taxon>
        <taxon>Syntrophaceae</taxon>
        <taxon>Syntrophus</taxon>
    </lineage>
</organism>
<dbReference type="PIRSF" id="PIRSF036492">
    <property type="entry name" value="ALDH"/>
    <property type="match status" value="1"/>
</dbReference>
<dbReference type="InterPro" id="IPR016163">
    <property type="entry name" value="Ald_DH_C"/>
</dbReference>
<keyword evidence="10" id="KW-1185">Reference proteome</keyword>
<dbReference type="InParanoid" id="Q2LT83"/>
<dbReference type="PROSITE" id="PS00070">
    <property type="entry name" value="ALDEHYDE_DEHYDR_CYS"/>
    <property type="match status" value="1"/>
</dbReference>
<feature type="domain" description="Aldehyde dehydrogenase" evidence="8">
    <location>
        <begin position="4"/>
        <end position="430"/>
    </location>
</feature>
<keyword evidence="3" id="KW-0520">NAD</keyword>
<dbReference type="FunFam" id="3.40.605.10:FF:000004">
    <property type="entry name" value="Aldehyde dehydrogenase"/>
    <property type="match status" value="1"/>
</dbReference>
<dbReference type="InterPro" id="IPR016160">
    <property type="entry name" value="Ald_DH_CS_CYS"/>
</dbReference>
<dbReference type="OrthoDB" id="9762436at2"/>
<dbReference type="GO" id="GO:0006081">
    <property type="term" value="P:aldehyde metabolic process"/>
    <property type="evidence" value="ECO:0007669"/>
    <property type="project" value="InterPro"/>
</dbReference>
<dbReference type="RefSeq" id="WP_011417317.1">
    <property type="nucleotide sequence ID" value="NC_007759.1"/>
</dbReference>
<evidence type="ECO:0000313" key="10">
    <source>
        <dbReference type="Proteomes" id="UP000001933"/>
    </source>
</evidence>
<protein>
    <recommendedName>
        <fullName evidence="4">Aldehyde dehydrogenase</fullName>
    </recommendedName>
</protein>
<evidence type="ECO:0000256" key="3">
    <source>
        <dbReference type="ARBA" id="ARBA00023027"/>
    </source>
</evidence>
<dbReference type="Gene3D" id="3.40.309.10">
    <property type="entry name" value="Aldehyde Dehydrogenase, Chain A, domain 2"/>
    <property type="match status" value="1"/>
</dbReference>
<dbReference type="CDD" id="cd07136">
    <property type="entry name" value="ALDH_YwdH-P39616"/>
    <property type="match status" value="1"/>
</dbReference>
<comment type="similarity">
    <text evidence="1 4 7">Belongs to the aldehyde dehydrogenase family.</text>
</comment>
<feature type="active site" evidence="5 6">
    <location>
        <position position="212"/>
    </location>
</feature>
<dbReference type="HOGENOM" id="CLU_005391_3_1_7"/>
<dbReference type="FunFam" id="3.40.309.10:FF:000003">
    <property type="entry name" value="Aldehyde dehydrogenase"/>
    <property type="match status" value="1"/>
</dbReference>
<dbReference type="Proteomes" id="UP000001933">
    <property type="component" value="Chromosome"/>
</dbReference>
<dbReference type="InterPro" id="IPR029510">
    <property type="entry name" value="Ald_DH_CS_GLU"/>
</dbReference>
<gene>
    <name evidence="9" type="ORF">SYN_00265</name>
</gene>
<dbReference type="SUPFAM" id="SSF53720">
    <property type="entry name" value="ALDH-like"/>
    <property type="match status" value="1"/>
</dbReference>
<dbReference type="GO" id="GO:0005737">
    <property type="term" value="C:cytoplasm"/>
    <property type="evidence" value="ECO:0007669"/>
    <property type="project" value="TreeGrafter"/>
</dbReference>
<dbReference type="eggNOG" id="COG1012">
    <property type="taxonomic scope" value="Bacteria"/>
</dbReference>
<dbReference type="InterPro" id="IPR015590">
    <property type="entry name" value="Aldehyde_DH_dom"/>
</dbReference>
<feature type="active site" evidence="5">
    <location>
        <position position="246"/>
    </location>
</feature>
<dbReference type="PROSITE" id="PS00687">
    <property type="entry name" value="ALDEHYDE_DEHYDR_GLU"/>
    <property type="match status" value="1"/>
</dbReference>
<dbReference type="Gene3D" id="3.40.605.10">
    <property type="entry name" value="Aldehyde Dehydrogenase, Chain A, domain 1"/>
    <property type="match status" value="1"/>
</dbReference>
<dbReference type="GO" id="GO:0004029">
    <property type="term" value="F:aldehyde dehydrogenase (NAD+) activity"/>
    <property type="evidence" value="ECO:0007669"/>
    <property type="project" value="TreeGrafter"/>
</dbReference>
<evidence type="ECO:0000256" key="5">
    <source>
        <dbReference type="PIRSR" id="PIRSR036492-1"/>
    </source>
</evidence>
<proteinExistence type="inferred from homology"/>
<evidence type="ECO:0000256" key="7">
    <source>
        <dbReference type="RuleBase" id="RU003345"/>
    </source>
</evidence>
<evidence type="ECO:0000259" key="8">
    <source>
        <dbReference type="Pfam" id="PF00171"/>
    </source>
</evidence>
<dbReference type="AlphaFoldDB" id="Q2LT83"/>
<name>Q2LT83_SYNAS</name>
<dbReference type="PANTHER" id="PTHR43570">
    <property type="entry name" value="ALDEHYDE DEHYDROGENASE"/>
    <property type="match status" value="1"/>
</dbReference>
<dbReference type="InterPro" id="IPR012394">
    <property type="entry name" value="Aldehyde_DH_NAD(P)"/>
</dbReference>